<evidence type="ECO:0000256" key="3">
    <source>
        <dbReference type="PROSITE-ProRule" id="PRU00023"/>
    </source>
</evidence>
<dbReference type="AlphaFoldDB" id="A0A2I2GLU7"/>
<dbReference type="SMART" id="SM00248">
    <property type="entry name" value="ANK"/>
    <property type="match status" value="2"/>
</dbReference>
<keyword evidence="5" id="KW-1185">Reference proteome</keyword>
<keyword evidence="2 3" id="KW-0040">ANK repeat</keyword>
<keyword evidence="1" id="KW-0677">Repeat</keyword>
<dbReference type="Pfam" id="PF13637">
    <property type="entry name" value="Ank_4"/>
    <property type="match status" value="1"/>
</dbReference>
<dbReference type="Proteomes" id="UP000234275">
    <property type="component" value="Unassembled WGS sequence"/>
</dbReference>
<dbReference type="InterPro" id="IPR036770">
    <property type="entry name" value="Ankyrin_rpt-contain_sf"/>
</dbReference>
<evidence type="ECO:0000313" key="5">
    <source>
        <dbReference type="Proteomes" id="UP000234275"/>
    </source>
</evidence>
<dbReference type="GeneID" id="36555007"/>
<dbReference type="PROSITE" id="PS50297">
    <property type="entry name" value="ANK_REP_REGION"/>
    <property type="match status" value="1"/>
</dbReference>
<feature type="repeat" description="ANK" evidence="3">
    <location>
        <begin position="50"/>
        <end position="82"/>
    </location>
</feature>
<evidence type="ECO:0000256" key="2">
    <source>
        <dbReference type="ARBA" id="ARBA00023043"/>
    </source>
</evidence>
<dbReference type="InterPro" id="IPR002110">
    <property type="entry name" value="Ankyrin_rpt"/>
</dbReference>
<dbReference type="VEuPathDB" id="FungiDB:P170DRAFT_420648"/>
<accession>A0A2I2GLU7</accession>
<dbReference type="PANTHER" id="PTHR24126">
    <property type="entry name" value="ANKYRIN REPEAT, PH AND SEC7 DOMAIN CONTAINING PROTEIN SECG-RELATED"/>
    <property type="match status" value="1"/>
</dbReference>
<reference evidence="4 5" key="1">
    <citation type="submission" date="2016-12" db="EMBL/GenBank/DDBJ databases">
        <title>The genomes of Aspergillus section Nigri reveals drivers in fungal speciation.</title>
        <authorList>
            <consortium name="DOE Joint Genome Institute"/>
            <person name="Vesth T.C."/>
            <person name="Nybo J."/>
            <person name="Theobald S."/>
            <person name="Brandl J."/>
            <person name="Frisvad J.C."/>
            <person name="Nielsen K.F."/>
            <person name="Lyhne E.K."/>
            <person name="Kogle M.E."/>
            <person name="Kuo A."/>
            <person name="Riley R."/>
            <person name="Clum A."/>
            <person name="Nolan M."/>
            <person name="Lipzen A."/>
            <person name="Salamov A."/>
            <person name="Henrissat B."/>
            <person name="Wiebenga A."/>
            <person name="De Vries R.P."/>
            <person name="Grigoriev I.V."/>
            <person name="Mortensen U.H."/>
            <person name="Andersen M.R."/>
            <person name="Baker S.E."/>
        </authorList>
    </citation>
    <scope>NUCLEOTIDE SEQUENCE [LARGE SCALE GENOMIC DNA]</scope>
    <source>
        <strain evidence="4 5">IBT 23096</strain>
    </source>
</reference>
<organism evidence="4 5">
    <name type="scientific">Aspergillus steynii IBT 23096</name>
    <dbReference type="NCBI Taxonomy" id="1392250"/>
    <lineage>
        <taxon>Eukaryota</taxon>
        <taxon>Fungi</taxon>
        <taxon>Dikarya</taxon>
        <taxon>Ascomycota</taxon>
        <taxon>Pezizomycotina</taxon>
        <taxon>Eurotiomycetes</taxon>
        <taxon>Eurotiomycetidae</taxon>
        <taxon>Eurotiales</taxon>
        <taxon>Aspergillaceae</taxon>
        <taxon>Aspergillus</taxon>
        <taxon>Aspergillus subgen. Circumdati</taxon>
    </lineage>
</organism>
<dbReference type="PROSITE" id="PS50088">
    <property type="entry name" value="ANK_REPEAT"/>
    <property type="match status" value="1"/>
</dbReference>
<dbReference type="SUPFAM" id="SSF48403">
    <property type="entry name" value="Ankyrin repeat"/>
    <property type="match status" value="1"/>
</dbReference>
<evidence type="ECO:0000313" key="4">
    <source>
        <dbReference type="EMBL" id="PLB53843.1"/>
    </source>
</evidence>
<name>A0A2I2GLU7_9EURO</name>
<comment type="caution">
    <text evidence="4">The sequence shown here is derived from an EMBL/GenBank/DDBJ whole genome shotgun (WGS) entry which is preliminary data.</text>
</comment>
<dbReference type="RefSeq" id="XP_024709145.1">
    <property type="nucleotide sequence ID" value="XM_024847308.1"/>
</dbReference>
<evidence type="ECO:0000256" key="1">
    <source>
        <dbReference type="ARBA" id="ARBA00022737"/>
    </source>
</evidence>
<dbReference type="PANTHER" id="PTHR24126:SF14">
    <property type="entry name" value="ANK_REP_REGION DOMAIN-CONTAINING PROTEIN"/>
    <property type="match status" value="1"/>
</dbReference>
<sequence length="147" mass="16354">MHHIKAILRWSDYFLTILSYLEVVRLLLNHLEVVKLLLENRADITIPNKDGRTPLNSASQNSHLRTVQLLLQSSSKVTPTTVANLAIISIYAWSVTDSMFNTPMPLTNGSSIIPTPYKPFENIMIGGSHKVLLSRCCSKGVKAETPP</sequence>
<gene>
    <name evidence="4" type="ORF">P170DRAFT_420648</name>
</gene>
<protein>
    <submittedName>
        <fullName evidence="4">Uncharacterized protein</fullName>
    </submittedName>
</protein>
<dbReference type="OrthoDB" id="539213at2759"/>
<dbReference type="Gene3D" id="1.25.40.20">
    <property type="entry name" value="Ankyrin repeat-containing domain"/>
    <property type="match status" value="1"/>
</dbReference>
<proteinExistence type="predicted"/>
<dbReference type="EMBL" id="MSFO01000001">
    <property type="protein sequence ID" value="PLB53843.1"/>
    <property type="molecule type" value="Genomic_DNA"/>
</dbReference>